<gene>
    <name evidence="2" type="ORF">D8674_005907</name>
</gene>
<reference evidence="3" key="2">
    <citation type="submission" date="2019-10" db="EMBL/GenBank/DDBJ databases">
        <title>A de novo genome assembly of a pear dwarfing rootstock.</title>
        <authorList>
            <person name="Wang F."/>
            <person name="Wang J."/>
            <person name="Li S."/>
            <person name="Zhang Y."/>
            <person name="Fang M."/>
            <person name="Ma L."/>
            <person name="Zhao Y."/>
            <person name="Jiang S."/>
        </authorList>
    </citation>
    <scope>NUCLEOTIDE SEQUENCE [LARGE SCALE GENOMIC DNA]</scope>
</reference>
<feature type="compositionally biased region" description="Polar residues" evidence="1">
    <location>
        <begin position="73"/>
        <end position="88"/>
    </location>
</feature>
<comment type="caution">
    <text evidence="2">The sequence shown here is derived from an EMBL/GenBank/DDBJ whole genome shotgun (WGS) entry which is preliminary data.</text>
</comment>
<keyword evidence="3" id="KW-1185">Reference proteome</keyword>
<protein>
    <submittedName>
        <fullName evidence="2">GPI-anchored protein 58</fullName>
    </submittedName>
</protein>
<evidence type="ECO:0000313" key="2">
    <source>
        <dbReference type="EMBL" id="KAB2606190.1"/>
    </source>
</evidence>
<reference evidence="2 3" key="3">
    <citation type="submission" date="2019-11" db="EMBL/GenBank/DDBJ databases">
        <title>A de novo genome assembly of a pear dwarfing rootstock.</title>
        <authorList>
            <person name="Wang F."/>
            <person name="Wang J."/>
            <person name="Li S."/>
            <person name="Zhang Y."/>
            <person name="Fang M."/>
            <person name="Ma L."/>
            <person name="Zhao Y."/>
            <person name="Jiang S."/>
        </authorList>
    </citation>
    <scope>NUCLEOTIDE SEQUENCE [LARGE SCALE GENOMIC DNA]</scope>
    <source>
        <strain evidence="2">S2</strain>
        <tissue evidence="2">Leaf</tissue>
    </source>
</reference>
<name>A0A5N5FXT4_9ROSA</name>
<feature type="region of interest" description="Disordered" evidence="1">
    <location>
        <begin position="67"/>
        <end position="109"/>
    </location>
</feature>
<dbReference type="EMBL" id="SMOL01000559">
    <property type="protein sequence ID" value="KAB2606190.1"/>
    <property type="molecule type" value="Genomic_DNA"/>
</dbReference>
<evidence type="ECO:0000313" key="3">
    <source>
        <dbReference type="Proteomes" id="UP000327157"/>
    </source>
</evidence>
<feature type="compositionally biased region" description="Basic and acidic residues" evidence="1">
    <location>
        <begin position="89"/>
        <end position="109"/>
    </location>
</feature>
<sequence>MADPASHGTCSEEDGRTCLGTFHPAVVGHSGRVAKGWGCRWKGKEFCELGAAQLRNLGEREVVQLRNLGGRGPSSSSYHPLTRMSSRLHQLEMKQSQQREEAEHQDKKQ</sequence>
<dbReference type="Proteomes" id="UP000327157">
    <property type="component" value="Chromosome 11"/>
</dbReference>
<dbReference type="AlphaFoldDB" id="A0A5N5FXT4"/>
<evidence type="ECO:0000256" key="1">
    <source>
        <dbReference type="SAM" id="MobiDB-lite"/>
    </source>
</evidence>
<reference evidence="2 3" key="1">
    <citation type="submission" date="2019-09" db="EMBL/GenBank/DDBJ databases">
        <authorList>
            <person name="Ou C."/>
        </authorList>
    </citation>
    <scope>NUCLEOTIDE SEQUENCE [LARGE SCALE GENOMIC DNA]</scope>
    <source>
        <strain evidence="2">S2</strain>
        <tissue evidence="2">Leaf</tissue>
    </source>
</reference>
<proteinExistence type="predicted"/>
<accession>A0A5N5FXT4</accession>
<organism evidence="2 3">
    <name type="scientific">Pyrus ussuriensis x Pyrus communis</name>
    <dbReference type="NCBI Taxonomy" id="2448454"/>
    <lineage>
        <taxon>Eukaryota</taxon>
        <taxon>Viridiplantae</taxon>
        <taxon>Streptophyta</taxon>
        <taxon>Embryophyta</taxon>
        <taxon>Tracheophyta</taxon>
        <taxon>Spermatophyta</taxon>
        <taxon>Magnoliopsida</taxon>
        <taxon>eudicotyledons</taxon>
        <taxon>Gunneridae</taxon>
        <taxon>Pentapetalae</taxon>
        <taxon>rosids</taxon>
        <taxon>fabids</taxon>
        <taxon>Rosales</taxon>
        <taxon>Rosaceae</taxon>
        <taxon>Amygdaloideae</taxon>
        <taxon>Maleae</taxon>
        <taxon>Pyrus</taxon>
    </lineage>
</organism>